<dbReference type="PROSITE" id="PS51186">
    <property type="entry name" value="GNAT"/>
    <property type="match status" value="1"/>
</dbReference>
<dbReference type="AlphaFoldDB" id="A0A1P8WH37"/>
<dbReference type="Pfam" id="PF13673">
    <property type="entry name" value="Acetyltransf_10"/>
    <property type="match status" value="1"/>
</dbReference>
<dbReference type="PANTHER" id="PTHR43626:SF4">
    <property type="entry name" value="GCN5-RELATED N-ACETYLTRANSFERASE 2, CHLOROPLASTIC"/>
    <property type="match status" value="1"/>
</dbReference>
<dbReference type="SUPFAM" id="SSF55729">
    <property type="entry name" value="Acyl-CoA N-acyltransferases (Nat)"/>
    <property type="match status" value="1"/>
</dbReference>
<reference evidence="4 5" key="1">
    <citation type="journal article" date="2016" name="Front. Microbiol.">
        <title>Fuerstia marisgermanicae gen. nov., sp. nov., an Unusual Member of the Phylum Planctomycetes from the German Wadden Sea.</title>
        <authorList>
            <person name="Kohn T."/>
            <person name="Heuer A."/>
            <person name="Jogler M."/>
            <person name="Vollmers J."/>
            <person name="Boedeker C."/>
            <person name="Bunk B."/>
            <person name="Rast P."/>
            <person name="Borchert D."/>
            <person name="Glockner I."/>
            <person name="Freese H.M."/>
            <person name="Klenk H.P."/>
            <person name="Overmann J."/>
            <person name="Kaster A.K."/>
            <person name="Rohde M."/>
            <person name="Wiegand S."/>
            <person name="Jogler C."/>
        </authorList>
    </citation>
    <scope>NUCLEOTIDE SEQUENCE [LARGE SCALE GENOMIC DNA]</scope>
    <source>
        <strain evidence="4 5">NH11</strain>
    </source>
</reference>
<name>A0A1P8WH37_9PLAN</name>
<evidence type="ECO:0000256" key="1">
    <source>
        <dbReference type="ARBA" id="ARBA00022679"/>
    </source>
</evidence>
<dbReference type="OrthoDB" id="9775804at2"/>
<gene>
    <name evidence="4" type="ORF">Fuma_02972</name>
</gene>
<organism evidence="4 5">
    <name type="scientific">Fuerstiella marisgermanici</name>
    <dbReference type="NCBI Taxonomy" id="1891926"/>
    <lineage>
        <taxon>Bacteria</taxon>
        <taxon>Pseudomonadati</taxon>
        <taxon>Planctomycetota</taxon>
        <taxon>Planctomycetia</taxon>
        <taxon>Planctomycetales</taxon>
        <taxon>Planctomycetaceae</taxon>
        <taxon>Fuerstiella</taxon>
    </lineage>
</organism>
<evidence type="ECO:0000256" key="2">
    <source>
        <dbReference type="ARBA" id="ARBA00023315"/>
    </source>
</evidence>
<dbReference type="InterPro" id="IPR045039">
    <property type="entry name" value="NSI-like"/>
</dbReference>
<dbReference type="InterPro" id="IPR016181">
    <property type="entry name" value="Acyl_CoA_acyltransferase"/>
</dbReference>
<keyword evidence="2" id="KW-0012">Acyltransferase</keyword>
<dbReference type="KEGG" id="fmr:Fuma_02972"/>
<dbReference type="PANTHER" id="PTHR43626">
    <property type="entry name" value="ACYL-COA N-ACYLTRANSFERASE"/>
    <property type="match status" value="1"/>
</dbReference>
<evidence type="ECO:0000313" key="5">
    <source>
        <dbReference type="Proteomes" id="UP000187735"/>
    </source>
</evidence>
<dbReference type="InterPro" id="IPR000182">
    <property type="entry name" value="GNAT_dom"/>
</dbReference>
<dbReference type="Gene3D" id="3.40.630.30">
    <property type="match status" value="1"/>
</dbReference>
<dbReference type="STRING" id="1891926.Fuma_02972"/>
<protein>
    <submittedName>
        <fullName evidence="4">Ribosomal-protein-alanine acetyltransferase</fullName>
    </submittedName>
</protein>
<feature type="domain" description="N-acetyltransferase" evidence="3">
    <location>
        <begin position="5"/>
        <end position="136"/>
    </location>
</feature>
<dbReference type="RefSeq" id="WP_077024826.1">
    <property type="nucleotide sequence ID" value="NZ_CP017641.1"/>
</dbReference>
<dbReference type="GO" id="GO:0005737">
    <property type="term" value="C:cytoplasm"/>
    <property type="evidence" value="ECO:0007669"/>
    <property type="project" value="TreeGrafter"/>
</dbReference>
<keyword evidence="1 4" id="KW-0808">Transferase</keyword>
<accession>A0A1P8WH37</accession>
<evidence type="ECO:0000259" key="3">
    <source>
        <dbReference type="PROSITE" id="PS51186"/>
    </source>
</evidence>
<keyword evidence="5" id="KW-1185">Reference proteome</keyword>
<proteinExistence type="predicted"/>
<dbReference type="Proteomes" id="UP000187735">
    <property type="component" value="Chromosome"/>
</dbReference>
<evidence type="ECO:0000313" key="4">
    <source>
        <dbReference type="EMBL" id="APZ93355.1"/>
    </source>
</evidence>
<dbReference type="GO" id="GO:0008080">
    <property type="term" value="F:N-acetyltransferase activity"/>
    <property type="evidence" value="ECO:0007669"/>
    <property type="project" value="InterPro"/>
</dbReference>
<sequence length="136" mass="15557">MLESIEFRESKDVHRESVLDLYRANHWSSANKPDQLHQGLLNSHSLVTAWHGDRLVGLANAISDGFLVVYYPHVVVHPDYHRKGIGRALVLRLKARYEGFHQHSVLADKDAVAFYESCGFERSVCPAMWIYDGDDH</sequence>
<dbReference type="EMBL" id="CP017641">
    <property type="protein sequence ID" value="APZ93355.1"/>
    <property type="molecule type" value="Genomic_DNA"/>
</dbReference>